<name>V5F8B2_PHOLE</name>
<feature type="transmembrane region" description="Helical" evidence="1">
    <location>
        <begin position="131"/>
        <end position="152"/>
    </location>
</feature>
<dbReference type="RefSeq" id="WP_023935364.1">
    <property type="nucleotide sequence ID" value="NZ_DF196823.1"/>
</dbReference>
<keyword evidence="1" id="KW-1133">Transmembrane helix</keyword>
<proteinExistence type="predicted"/>
<dbReference type="HOGENOM" id="CLU_1494892_0_0_6"/>
<dbReference type="Proteomes" id="UP000030675">
    <property type="component" value="Unassembled WGS sequence"/>
</dbReference>
<reference evidence="3" key="1">
    <citation type="submission" date="2012-12" db="EMBL/GenBank/DDBJ databases">
        <title>Genome Sequence of Photobacterium leiognathi lrivu.4.1.</title>
        <authorList>
            <person name="Urbanczyk H."/>
            <person name="Ogura Y."/>
            <person name="Hayashi T."/>
            <person name="Dunlap P.V."/>
        </authorList>
    </citation>
    <scope>NUCLEOTIDE SEQUENCE [LARGE SCALE GENOMIC DNA]</scope>
    <source>
        <strain evidence="3">lrivu.4.1</strain>
    </source>
</reference>
<gene>
    <name evidence="2" type="ORF">PLEI_4148</name>
</gene>
<dbReference type="EMBL" id="DF196823">
    <property type="protein sequence ID" value="GAD32473.1"/>
    <property type="molecule type" value="Genomic_DNA"/>
</dbReference>
<protein>
    <submittedName>
        <fullName evidence="2">Uncharacterized protein</fullName>
    </submittedName>
</protein>
<accession>V5F8B2</accession>
<keyword evidence="1" id="KW-0812">Transmembrane</keyword>
<evidence type="ECO:0000256" key="1">
    <source>
        <dbReference type="SAM" id="Phobius"/>
    </source>
</evidence>
<dbReference type="eggNOG" id="ENOG5033Z2J">
    <property type="taxonomic scope" value="Bacteria"/>
</dbReference>
<evidence type="ECO:0000313" key="3">
    <source>
        <dbReference type="Proteomes" id="UP000030675"/>
    </source>
</evidence>
<dbReference type="AlphaFoldDB" id="V5F8B2"/>
<organism evidence="2 3">
    <name type="scientific">Photobacterium leiognathi lrivu.4.1</name>
    <dbReference type="NCBI Taxonomy" id="1248232"/>
    <lineage>
        <taxon>Bacteria</taxon>
        <taxon>Pseudomonadati</taxon>
        <taxon>Pseudomonadota</taxon>
        <taxon>Gammaproteobacteria</taxon>
        <taxon>Vibrionales</taxon>
        <taxon>Vibrionaceae</taxon>
        <taxon>Photobacterium</taxon>
    </lineage>
</organism>
<feature type="transmembrane region" description="Helical" evidence="1">
    <location>
        <begin position="41"/>
        <end position="59"/>
    </location>
</feature>
<feature type="transmembrane region" description="Helical" evidence="1">
    <location>
        <begin position="86"/>
        <end position="111"/>
    </location>
</feature>
<sequence length="180" mass="20053">MKSKLAKFILLVTTLLGSYYAVTLGMDVSYAKQATLLAEIRNVSAIIFGVTGAWLALIYPKALASSELALKAANDAVYEQAKHDNAVLLGFIRTIIISIVVIAISVVIPLVKEVVIQISFVTEYRNYLRGILFFTILVLTIIQLYLLFATFLQTKSALKDVKRKIAEAKTRNERSHNQHH</sequence>
<evidence type="ECO:0000313" key="2">
    <source>
        <dbReference type="EMBL" id="GAD32473.1"/>
    </source>
</evidence>
<keyword evidence="1" id="KW-0472">Membrane</keyword>